<proteinExistence type="predicted"/>
<organism evidence="1 2">
    <name type="scientific">Micromonospora sediminicola</name>
    <dbReference type="NCBI Taxonomy" id="946078"/>
    <lineage>
        <taxon>Bacteria</taxon>
        <taxon>Bacillati</taxon>
        <taxon>Actinomycetota</taxon>
        <taxon>Actinomycetes</taxon>
        <taxon>Micromonosporales</taxon>
        <taxon>Micromonosporaceae</taxon>
        <taxon>Micromonospora</taxon>
    </lineage>
</organism>
<dbReference type="RefSeq" id="WP_141684574.1">
    <property type="nucleotide sequence ID" value="NZ_FLRH01000003.1"/>
</dbReference>
<dbReference type="Proteomes" id="UP000199558">
    <property type="component" value="Unassembled WGS sequence"/>
</dbReference>
<protein>
    <submittedName>
        <fullName evidence="1">Uncharacterized protein</fullName>
    </submittedName>
</protein>
<dbReference type="AlphaFoldDB" id="A0A1A9B9W3"/>
<reference evidence="2" key="1">
    <citation type="submission" date="2016-06" db="EMBL/GenBank/DDBJ databases">
        <authorList>
            <person name="Varghese N."/>
            <person name="Submissions Spin"/>
        </authorList>
    </citation>
    <scope>NUCLEOTIDE SEQUENCE [LARGE SCALE GENOMIC DNA]</scope>
    <source>
        <strain evidence="2">DSM 45794</strain>
    </source>
</reference>
<dbReference type="OrthoDB" id="1779644at2"/>
<name>A0A1A9B9W3_9ACTN</name>
<gene>
    <name evidence="1" type="ORF">GA0070622_2870</name>
</gene>
<accession>A0A1A9B9W3</accession>
<evidence type="ECO:0000313" key="2">
    <source>
        <dbReference type="Proteomes" id="UP000199558"/>
    </source>
</evidence>
<sequence length="162" mass="17413">MIGPVQLMMIGFRGDRIPREVHDVVCSLMRDESCVHVLDMWSVAMRPDRTMRELTDSDLARTWSGTPGRLLSRLITEAGAEASLTSEPATDDNGLFIAGRIGSLRQQMPAGSGVLILLVEHVWAIPLGGVVSRCHGFPVTDGWVGSTALEHLGLDPGATGPL</sequence>
<dbReference type="EMBL" id="FLRH01000003">
    <property type="protein sequence ID" value="SBT65856.1"/>
    <property type="molecule type" value="Genomic_DNA"/>
</dbReference>
<keyword evidence="2" id="KW-1185">Reference proteome</keyword>
<evidence type="ECO:0000313" key="1">
    <source>
        <dbReference type="EMBL" id="SBT65856.1"/>
    </source>
</evidence>